<organism evidence="1 2">
    <name type="scientific">Ottowia cancrivicina</name>
    <dbReference type="NCBI Taxonomy" id="3040346"/>
    <lineage>
        <taxon>Bacteria</taxon>
        <taxon>Pseudomonadati</taxon>
        <taxon>Pseudomonadota</taxon>
        <taxon>Betaproteobacteria</taxon>
        <taxon>Burkholderiales</taxon>
        <taxon>Comamonadaceae</taxon>
        <taxon>Ottowia</taxon>
    </lineage>
</organism>
<evidence type="ECO:0008006" key="3">
    <source>
        <dbReference type="Google" id="ProtNLM"/>
    </source>
</evidence>
<reference evidence="1 2" key="1">
    <citation type="submission" date="2023-04" db="EMBL/GenBank/DDBJ databases">
        <title>Ottowia paracancer sp. nov., isolated from human stomach.</title>
        <authorList>
            <person name="Song Y."/>
        </authorList>
    </citation>
    <scope>NUCLEOTIDE SEQUENCE [LARGE SCALE GENOMIC DNA]</scope>
    <source>
        <strain evidence="1 2">10c7w1</strain>
    </source>
</reference>
<dbReference type="EMBL" id="JARVII010000001">
    <property type="protein sequence ID" value="MDG9698310.1"/>
    <property type="molecule type" value="Genomic_DNA"/>
</dbReference>
<comment type="caution">
    <text evidence="1">The sequence shown here is derived from an EMBL/GenBank/DDBJ whole genome shotgun (WGS) entry which is preliminary data.</text>
</comment>
<protein>
    <recommendedName>
        <fullName evidence="3">Secreted protein</fullName>
    </recommendedName>
</protein>
<evidence type="ECO:0000313" key="1">
    <source>
        <dbReference type="EMBL" id="MDG9698310.1"/>
    </source>
</evidence>
<name>A0AAW6RDS1_9BURK</name>
<proteinExistence type="predicted"/>
<evidence type="ECO:0000313" key="2">
    <source>
        <dbReference type="Proteomes" id="UP001237156"/>
    </source>
</evidence>
<accession>A0AAW6RDS1</accession>
<keyword evidence="2" id="KW-1185">Reference proteome</keyword>
<sequence length="82" mass="8911">MSVNKAISPIILFFLSIKPLTGGKLVNDGTGSSNNPIHCNLPAKIFPHFSSFSYSGFPENAYRPACRRKGAARPSLAHFSLF</sequence>
<gene>
    <name evidence="1" type="ORF">QB898_01005</name>
</gene>
<dbReference type="AlphaFoldDB" id="A0AAW6RDS1"/>
<dbReference type="Proteomes" id="UP001237156">
    <property type="component" value="Unassembled WGS sequence"/>
</dbReference>